<dbReference type="EMBL" id="JFKA01000001">
    <property type="protein sequence ID" value="OSQ40881.1"/>
    <property type="molecule type" value="Genomic_DNA"/>
</dbReference>
<feature type="transmembrane region" description="Helical" evidence="1">
    <location>
        <begin position="94"/>
        <end position="124"/>
    </location>
</feature>
<dbReference type="AlphaFoldDB" id="A0A1Y2L5D0"/>
<keyword evidence="1" id="KW-1133">Transmembrane helix</keyword>
<gene>
    <name evidence="3" type="ORF">TMES_04335</name>
</gene>
<accession>A0A1Y2L5D0</accession>
<sequence>MFCAAAFGPQPTLVRTMTRFYEPLLAAVFLAFNAAYLYLALALPQSPLPDDVGPAQLPVAIALFGLVLAVLYVLQSWRKQPGTKGPIPIKLVAFIALVVLASIVSPLIGMALTLSLFAALGVVLLDGIPAWRAALVTGACMFLIGFVGFSWLLDLPLP</sequence>
<evidence type="ECO:0000256" key="1">
    <source>
        <dbReference type="SAM" id="Phobius"/>
    </source>
</evidence>
<reference evidence="3 4" key="1">
    <citation type="submission" date="2014-03" db="EMBL/GenBank/DDBJ databases">
        <title>The draft genome sequence of Thalassospira mesophila JCM 18969.</title>
        <authorList>
            <person name="Lai Q."/>
            <person name="Shao Z."/>
        </authorList>
    </citation>
    <scope>NUCLEOTIDE SEQUENCE [LARGE SCALE GENOMIC DNA]</scope>
    <source>
        <strain evidence="3 4">JCM 18969</strain>
    </source>
</reference>
<name>A0A1Y2L5D0_9PROT</name>
<dbReference type="InterPro" id="IPR009936">
    <property type="entry name" value="DUF1468"/>
</dbReference>
<dbReference type="Pfam" id="PF07331">
    <property type="entry name" value="TctB"/>
    <property type="match status" value="1"/>
</dbReference>
<proteinExistence type="predicted"/>
<feature type="transmembrane region" description="Helical" evidence="1">
    <location>
        <begin position="24"/>
        <end position="43"/>
    </location>
</feature>
<protein>
    <recommendedName>
        <fullName evidence="2">DUF1468 domain-containing protein</fullName>
    </recommendedName>
</protein>
<feature type="transmembrane region" description="Helical" evidence="1">
    <location>
        <begin position="55"/>
        <end position="74"/>
    </location>
</feature>
<keyword evidence="1" id="KW-0812">Transmembrane</keyword>
<comment type="caution">
    <text evidence="3">The sequence shown here is derived from an EMBL/GenBank/DDBJ whole genome shotgun (WGS) entry which is preliminary data.</text>
</comment>
<evidence type="ECO:0000313" key="3">
    <source>
        <dbReference type="EMBL" id="OSQ40881.1"/>
    </source>
</evidence>
<keyword evidence="4" id="KW-1185">Reference proteome</keyword>
<organism evidence="3 4">
    <name type="scientific">Thalassospira mesophila</name>
    <dbReference type="NCBI Taxonomy" id="1293891"/>
    <lineage>
        <taxon>Bacteria</taxon>
        <taxon>Pseudomonadati</taxon>
        <taxon>Pseudomonadota</taxon>
        <taxon>Alphaproteobacteria</taxon>
        <taxon>Rhodospirillales</taxon>
        <taxon>Thalassospiraceae</taxon>
        <taxon>Thalassospira</taxon>
    </lineage>
</organism>
<evidence type="ECO:0000313" key="4">
    <source>
        <dbReference type="Proteomes" id="UP000193391"/>
    </source>
</evidence>
<evidence type="ECO:0000259" key="2">
    <source>
        <dbReference type="Pfam" id="PF07331"/>
    </source>
</evidence>
<keyword evidence="1" id="KW-0472">Membrane</keyword>
<dbReference type="Proteomes" id="UP000193391">
    <property type="component" value="Unassembled WGS sequence"/>
</dbReference>
<feature type="domain" description="DUF1468" evidence="2">
    <location>
        <begin position="25"/>
        <end position="158"/>
    </location>
</feature>
<feature type="transmembrane region" description="Helical" evidence="1">
    <location>
        <begin position="130"/>
        <end position="153"/>
    </location>
</feature>